<dbReference type="InterPro" id="IPR038973">
    <property type="entry name" value="MutL/Mlh/Pms-like"/>
</dbReference>
<dbReference type="InterPro" id="IPR042120">
    <property type="entry name" value="MutL_C_dimsub"/>
</dbReference>
<evidence type="ECO:0000313" key="8">
    <source>
        <dbReference type="EMBL" id="GGN38784.1"/>
    </source>
</evidence>
<feature type="domain" description="DNA mismatch repair protein S5" evidence="7">
    <location>
        <begin position="229"/>
        <end position="344"/>
    </location>
</feature>
<dbReference type="PROSITE" id="PS00058">
    <property type="entry name" value="DNA_MISMATCH_REPAIR_1"/>
    <property type="match status" value="1"/>
</dbReference>
<feature type="domain" description="MutL C-terminal dimerisation" evidence="6">
    <location>
        <begin position="375"/>
        <end position="511"/>
    </location>
</feature>
<dbReference type="Gene3D" id="3.30.1540.20">
    <property type="entry name" value="MutL, C-terminal domain, dimerisation subdomain"/>
    <property type="match status" value="1"/>
</dbReference>
<dbReference type="EMBL" id="BMOR01000008">
    <property type="protein sequence ID" value="GGN38784.1"/>
    <property type="molecule type" value="Genomic_DNA"/>
</dbReference>
<dbReference type="Proteomes" id="UP000645517">
    <property type="component" value="Unassembled WGS sequence"/>
</dbReference>
<dbReference type="InterPro" id="IPR014762">
    <property type="entry name" value="DNA_mismatch_repair_CS"/>
</dbReference>
<dbReference type="InterPro" id="IPR020568">
    <property type="entry name" value="Ribosomal_Su5_D2-typ_SF"/>
</dbReference>
<dbReference type="InterPro" id="IPR037198">
    <property type="entry name" value="MutL_C_sf"/>
</dbReference>
<dbReference type="InterPro" id="IPR014790">
    <property type="entry name" value="MutL_C"/>
</dbReference>
<dbReference type="PANTHER" id="PTHR10073:SF12">
    <property type="entry name" value="DNA MISMATCH REPAIR PROTEIN MLH1"/>
    <property type="match status" value="1"/>
</dbReference>
<dbReference type="InterPro" id="IPR003594">
    <property type="entry name" value="HATPase_dom"/>
</dbReference>
<dbReference type="Gene3D" id="3.30.230.10">
    <property type="match status" value="1"/>
</dbReference>
<dbReference type="InterPro" id="IPR036890">
    <property type="entry name" value="HATPase_C_sf"/>
</dbReference>
<dbReference type="InterPro" id="IPR002099">
    <property type="entry name" value="MutL/Mlh/PMS"/>
</dbReference>
<dbReference type="HAMAP" id="MF_00149">
    <property type="entry name" value="DNA_mis_repair"/>
    <property type="match status" value="1"/>
</dbReference>
<dbReference type="InterPro" id="IPR042121">
    <property type="entry name" value="MutL_C_regsub"/>
</dbReference>
<name>A0ABQ2J5X8_9DEIO</name>
<evidence type="ECO:0000256" key="4">
    <source>
        <dbReference type="HAMAP-Rule" id="MF_00149"/>
    </source>
</evidence>
<dbReference type="SUPFAM" id="SSF54211">
    <property type="entry name" value="Ribosomal protein S5 domain 2-like"/>
    <property type="match status" value="1"/>
</dbReference>
<feature type="compositionally biased region" description="Basic and acidic residues" evidence="5">
    <location>
        <begin position="554"/>
        <end position="563"/>
    </location>
</feature>
<dbReference type="SMART" id="SM01340">
    <property type="entry name" value="DNA_mis_repair"/>
    <property type="match status" value="1"/>
</dbReference>
<evidence type="ECO:0000259" key="6">
    <source>
        <dbReference type="SMART" id="SM00853"/>
    </source>
</evidence>
<sequence length="575" mass="60419">MRIATWGSNCRPVTRYPDRVTSPDIHVLPAHVARLIAAGEVVSRPLDVVRELVDNALDAGATRIEVEVDGGGLRLVRVRDNGGGIPAGSVGLAPLRHATSKLSPQARSVEGVTTLGFRGEALWAAAQAGELHVVSRPAAQVGACEVLAQGEDVQVARTSAPAGTTVTVRSLFARLPGRLRTQAPAASEVREVTALLGRYVLHHPGLHWRLSVDGEVRLTHAPSDHRGAVASVYGPLSANRVLAVSGEGVRGVVSRPELTRARRDRMHVSVNGRPVLAPPELERAVIEGFGELLPAGVAPLCVLDVTVAPGDHNPNVHPAKQVVALADLPGVAARVRAAVAAALAAHPLARALPELRAAAEPVPAPGHAAFPALTLLGVYQELYLLAQGEGDLWVVDAHAAHERALFEHLTRTLGAAPPAELPEPELLHLTPEQLARLHERGPELQGWGLTLEDFGAGLARLRTLPAALAPLNVPRLHEQIVECALGDGPDPRRDVLARLACAPALKAGMLDLGRGQAVLDALAGCEHPWACPHGRPTVLRLSERDLAHAFGRRGTRDVPRGRDAAPTGGPGVSGS</sequence>
<dbReference type="CDD" id="cd16926">
    <property type="entry name" value="HATPase_MutL-MLH-PMS-like"/>
    <property type="match status" value="1"/>
</dbReference>
<feature type="region of interest" description="Disordered" evidence="5">
    <location>
        <begin position="550"/>
        <end position="575"/>
    </location>
</feature>
<evidence type="ECO:0000259" key="7">
    <source>
        <dbReference type="SMART" id="SM01340"/>
    </source>
</evidence>
<organism evidence="8 9">
    <name type="scientific">Deinococcus daejeonensis</name>
    <dbReference type="NCBI Taxonomy" id="1007098"/>
    <lineage>
        <taxon>Bacteria</taxon>
        <taxon>Thermotogati</taxon>
        <taxon>Deinococcota</taxon>
        <taxon>Deinococci</taxon>
        <taxon>Deinococcales</taxon>
        <taxon>Deinococcaceae</taxon>
        <taxon>Deinococcus</taxon>
    </lineage>
</organism>
<comment type="similarity">
    <text evidence="1 4">Belongs to the DNA mismatch repair MutL/HexB family.</text>
</comment>
<accession>A0ABQ2J5X8</accession>
<keyword evidence="9" id="KW-1185">Reference proteome</keyword>
<dbReference type="Gene3D" id="3.30.565.10">
    <property type="entry name" value="Histidine kinase-like ATPase, C-terminal domain"/>
    <property type="match status" value="1"/>
</dbReference>
<dbReference type="PANTHER" id="PTHR10073">
    <property type="entry name" value="DNA MISMATCH REPAIR PROTEIN MLH, PMS, MUTL"/>
    <property type="match status" value="1"/>
</dbReference>
<dbReference type="SUPFAM" id="SSF55874">
    <property type="entry name" value="ATPase domain of HSP90 chaperone/DNA topoisomerase II/histidine kinase"/>
    <property type="match status" value="1"/>
</dbReference>
<comment type="function">
    <text evidence="4">This protein is involved in the repair of mismatches in DNA. It is required for dam-dependent methyl-directed DNA mismatch repair. May act as a 'molecular matchmaker', a protein that promotes the formation of a stable complex between two or more DNA-binding proteins in an ATP-dependent manner without itself being part of a final effector complex.</text>
</comment>
<evidence type="ECO:0000256" key="3">
    <source>
        <dbReference type="ARBA" id="ARBA00023204"/>
    </source>
</evidence>
<reference evidence="9" key="1">
    <citation type="journal article" date="2019" name="Int. J. Syst. Evol. Microbiol.">
        <title>The Global Catalogue of Microorganisms (GCM) 10K type strain sequencing project: providing services to taxonomists for standard genome sequencing and annotation.</title>
        <authorList>
            <consortium name="The Broad Institute Genomics Platform"/>
            <consortium name="The Broad Institute Genome Sequencing Center for Infectious Disease"/>
            <person name="Wu L."/>
            <person name="Ma J."/>
        </authorList>
    </citation>
    <scope>NUCLEOTIDE SEQUENCE [LARGE SCALE GENOMIC DNA]</scope>
    <source>
        <strain evidence="9">JCM 16918</strain>
    </source>
</reference>
<keyword evidence="2 4" id="KW-0227">DNA damage</keyword>
<dbReference type="SMART" id="SM00853">
    <property type="entry name" value="MutL_C"/>
    <property type="match status" value="1"/>
</dbReference>
<evidence type="ECO:0000256" key="1">
    <source>
        <dbReference type="ARBA" id="ARBA00006082"/>
    </source>
</evidence>
<evidence type="ECO:0000256" key="2">
    <source>
        <dbReference type="ARBA" id="ARBA00022763"/>
    </source>
</evidence>
<protein>
    <recommendedName>
        <fullName evidence="4">DNA mismatch repair protein MutL</fullName>
    </recommendedName>
</protein>
<dbReference type="InterPro" id="IPR014721">
    <property type="entry name" value="Ribsml_uS5_D2-typ_fold_subgr"/>
</dbReference>
<keyword evidence="3 4" id="KW-0234">DNA repair</keyword>
<dbReference type="NCBIfam" id="TIGR00585">
    <property type="entry name" value="mutl"/>
    <property type="match status" value="1"/>
</dbReference>
<dbReference type="Pfam" id="PF02518">
    <property type="entry name" value="HATPase_c"/>
    <property type="match status" value="1"/>
</dbReference>
<dbReference type="InterPro" id="IPR020667">
    <property type="entry name" value="DNA_mismatch_repair_MutL"/>
</dbReference>
<evidence type="ECO:0000313" key="9">
    <source>
        <dbReference type="Proteomes" id="UP000645517"/>
    </source>
</evidence>
<dbReference type="InterPro" id="IPR013507">
    <property type="entry name" value="DNA_mismatch_S5_2-like"/>
</dbReference>
<dbReference type="CDD" id="cd00782">
    <property type="entry name" value="MutL_Trans"/>
    <property type="match status" value="1"/>
</dbReference>
<dbReference type="Gene3D" id="3.30.1370.100">
    <property type="entry name" value="MutL, C-terminal domain, regulatory subdomain"/>
    <property type="match status" value="1"/>
</dbReference>
<dbReference type="Pfam" id="PF08676">
    <property type="entry name" value="MutL_C"/>
    <property type="match status" value="1"/>
</dbReference>
<comment type="caution">
    <text evidence="8">The sequence shown here is derived from an EMBL/GenBank/DDBJ whole genome shotgun (WGS) entry which is preliminary data.</text>
</comment>
<gene>
    <name evidence="4 8" type="primary">mutL</name>
    <name evidence="8" type="ORF">GCM10010842_21950</name>
</gene>
<evidence type="ECO:0000256" key="5">
    <source>
        <dbReference type="SAM" id="MobiDB-lite"/>
    </source>
</evidence>
<dbReference type="SUPFAM" id="SSF118116">
    <property type="entry name" value="DNA mismatch repair protein MutL"/>
    <property type="match status" value="1"/>
</dbReference>
<dbReference type="Pfam" id="PF01119">
    <property type="entry name" value="DNA_mis_repair"/>
    <property type="match status" value="1"/>
</dbReference>
<proteinExistence type="inferred from homology"/>